<evidence type="ECO:0000256" key="7">
    <source>
        <dbReference type="ARBA" id="ARBA00045681"/>
    </source>
</evidence>
<dbReference type="GO" id="GO:0046872">
    <property type="term" value="F:metal ion binding"/>
    <property type="evidence" value="ECO:0007669"/>
    <property type="project" value="UniProtKB-KW"/>
</dbReference>
<dbReference type="Proteomes" id="UP000054928">
    <property type="component" value="Unassembled WGS sequence"/>
</dbReference>
<dbReference type="FunFam" id="3.40.50.150:FF:000246">
    <property type="entry name" value="Methyltransferase protein 17"/>
    <property type="match status" value="1"/>
</dbReference>
<dbReference type="InterPro" id="IPR015324">
    <property type="entry name" value="Ribosomal_Rsm22-like"/>
</dbReference>
<dbReference type="GeneID" id="36397515"/>
<evidence type="ECO:0000313" key="9">
    <source>
        <dbReference type="Proteomes" id="UP000054928"/>
    </source>
</evidence>
<keyword evidence="9" id="KW-1185">Reference proteome</keyword>
<dbReference type="RefSeq" id="XP_024572741.1">
    <property type="nucleotide sequence ID" value="XM_024720078.1"/>
</dbReference>
<dbReference type="GO" id="GO:0005763">
    <property type="term" value="C:mitochondrial small ribosomal subunit"/>
    <property type="evidence" value="ECO:0007669"/>
    <property type="project" value="TreeGrafter"/>
</dbReference>
<keyword evidence="6" id="KW-0496">Mitochondrion</keyword>
<dbReference type="PANTHER" id="PTHR13184:SF5">
    <property type="entry name" value="METHYLTRANSFERASE-LIKE PROTEIN 17, MITOCHONDRIAL"/>
    <property type="match status" value="1"/>
</dbReference>
<keyword evidence="3" id="KW-0809">Transit peptide</keyword>
<comment type="subcellular location">
    <subcellularLocation>
        <location evidence="1">Mitochondrion</location>
    </subcellularLocation>
</comment>
<keyword evidence="4" id="KW-0408">Iron</keyword>
<reference evidence="9" key="1">
    <citation type="submission" date="2014-09" db="EMBL/GenBank/DDBJ databases">
        <authorList>
            <person name="Sharma Rahul"/>
            <person name="Thines Marco"/>
        </authorList>
    </citation>
    <scope>NUCLEOTIDE SEQUENCE [LARGE SCALE GENOMIC DNA]</scope>
</reference>
<name>A0A0P1A7W0_PLAHL</name>
<dbReference type="Pfam" id="PF09243">
    <property type="entry name" value="Rsm22"/>
    <property type="match status" value="1"/>
</dbReference>
<evidence type="ECO:0000256" key="4">
    <source>
        <dbReference type="ARBA" id="ARBA00023004"/>
    </source>
</evidence>
<keyword evidence="5" id="KW-0411">Iron-sulfur</keyword>
<evidence type="ECO:0000313" key="8">
    <source>
        <dbReference type="EMBL" id="CEG36372.1"/>
    </source>
</evidence>
<dbReference type="SUPFAM" id="SSF53335">
    <property type="entry name" value="S-adenosyl-L-methionine-dependent methyltransferases"/>
    <property type="match status" value="1"/>
</dbReference>
<keyword evidence="2" id="KW-0479">Metal-binding</keyword>
<dbReference type="GO" id="GO:0051536">
    <property type="term" value="F:iron-sulfur cluster binding"/>
    <property type="evidence" value="ECO:0007669"/>
    <property type="project" value="UniProtKB-KW"/>
</dbReference>
<evidence type="ECO:0000256" key="6">
    <source>
        <dbReference type="ARBA" id="ARBA00023128"/>
    </source>
</evidence>
<dbReference type="AlphaFoldDB" id="A0A0P1A7W0"/>
<dbReference type="Gene3D" id="3.40.50.150">
    <property type="entry name" value="Vaccinia Virus protein VP39"/>
    <property type="match status" value="1"/>
</dbReference>
<sequence>MLSRVILCAFDSIAPAITTPALLSKFSSPAANRRARRLRCAKTNSYAATAEHSYPSILAKIDDFSRNGLAQRIEMPTELLKRLTSIVRSRTHSQLETLRQKHIGDRRNMRQFPLDMSKTPVGWTMDRSEQIPSFIYGPAETLSFLSFEIEATYACTHAVFSELQKRLPHFKPKSMLDFGAGPGTASWVAKNFFDHSLKKFRVVEPSQSMVDAAEVLLEDFPGLSVRRSIADLSRDIDAGNKFDLIVVGYVFSDMTNDYERVATTSALWELLSEDGCLVLVDRGSPWGSHHVRSARQFVLDSVARDENGWKQAHVVAPCPHQFECPAAGSTWCHFVQRSPVVHRPREVTTKRWHGQKGSKFSYLIMQKKRKSSEGNAISQTRHNFARMLRSPLFATRHVYLDLCTPTGNLERRTVTKGKSLREVYRASRKAKWGSLWPADESSYLRNK</sequence>
<dbReference type="OrthoDB" id="421327at2759"/>
<dbReference type="PANTHER" id="PTHR13184">
    <property type="entry name" value="37S RIBOSOMAL PROTEIN S22"/>
    <property type="match status" value="1"/>
</dbReference>
<evidence type="ECO:0000256" key="3">
    <source>
        <dbReference type="ARBA" id="ARBA00022946"/>
    </source>
</evidence>
<proteinExistence type="predicted"/>
<dbReference type="STRING" id="4781.A0A0P1A7W0"/>
<dbReference type="InterPro" id="IPR052571">
    <property type="entry name" value="Mt_RNA_Methyltransferase"/>
</dbReference>
<evidence type="ECO:0000256" key="1">
    <source>
        <dbReference type="ARBA" id="ARBA00004173"/>
    </source>
</evidence>
<dbReference type="GO" id="GO:0006412">
    <property type="term" value="P:translation"/>
    <property type="evidence" value="ECO:0007669"/>
    <property type="project" value="InterPro"/>
</dbReference>
<dbReference type="CDD" id="cd02440">
    <property type="entry name" value="AdoMet_MTases"/>
    <property type="match status" value="1"/>
</dbReference>
<accession>A0A0P1A7W0</accession>
<evidence type="ECO:0000256" key="5">
    <source>
        <dbReference type="ARBA" id="ARBA00023014"/>
    </source>
</evidence>
<protein>
    <submittedName>
        <fullName evidence="8">Uncharacterized protein</fullName>
    </submittedName>
</protein>
<dbReference type="GO" id="GO:0003735">
    <property type="term" value="F:structural constituent of ribosome"/>
    <property type="evidence" value="ECO:0007669"/>
    <property type="project" value="TreeGrafter"/>
</dbReference>
<organism evidence="8 9">
    <name type="scientific">Plasmopara halstedii</name>
    <name type="common">Downy mildew of sunflower</name>
    <dbReference type="NCBI Taxonomy" id="4781"/>
    <lineage>
        <taxon>Eukaryota</taxon>
        <taxon>Sar</taxon>
        <taxon>Stramenopiles</taxon>
        <taxon>Oomycota</taxon>
        <taxon>Peronosporomycetes</taxon>
        <taxon>Peronosporales</taxon>
        <taxon>Peronosporaceae</taxon>
        <taxon>Plasmopara</taxon>
    </lineage>
</organism>
<dbReference type="GO" id="GO:0008168">
    <property type="term" value="F:methyltransferase activity"/>
    <property type="evidence" value="ECO:0007669"/>
    <property type="project" value="InterPro"/>
</dbReference>
<comment type="function">
    <text evidence="7">Mitochondrial ribosome (mitoribosome) assembly factor. Binds at the interface of the head and body domains of the mitochondrial small ribosomal subunit (mt-SSU), occluding the mRNA channel and preventing compaction of the head domain towards the body. Probable inactive methyltransferase: retains the characteristic folding and ability to bind S-adenosyl-L-methionine, but it probably lost its methyltransferase activity.</text>
</comment>
<dbReference type="OMA" id="PRKHPGI"/>
<dbReference type="EMBL" id="CCYD01000193">
    <property type="protein sequence ID" value="CEG36372.1"/>
    <property type="molecule type" value="Genomic_DNA"/>
</dbReference>
<dbReference type="InterPro" id="IPR029063">
    <property type="entry name" value="SAM-dependent_MTases_sf"/>
</dbReference>
<evidence type="ECO:0000256" key="2">
    <source>
        <dbReference type="ARBA" id="ARBA00022723"/>
    </source>
</evidence>